<dbReference type="InterPro" id="IPR001727">
    <property type="entry name" value="GDT1-like"/>
</dbReference>
<keyword evidence="3" id="KW-0812">Transmembrane</keyword>
<evidence type="ECO:0000256" key="3">
    <source>
        <dbReference type="ARBA" id="ARBA00022692"/>
    </source>
</evidence>
<evidence type="ECO:0000256" key="4">
    <source>
        <dbReference type="ARBA" id="ARBA00022989"/>
    </source>
</evidence>
<dbReference type="GO" id="GO:0016020">
    <property type="term" value="C:membrane"/>
    <property type="evidence" value="ECO:0007669"/>
    <property type="project" value="UniProtKB-SubCell"/>
</dbReference>
<keyword evidence="8" id="KW-1185">Reference proteome</keyword>
<dbReference type="Proteomes" id="UP000323506">
    <property type="component" value="Chromosome D10"/>
</dbReference>
<evidence type="ECO:0000256" key="2">
    <source>
        <dbReference type="ARBA" id="ARBA00009190"/>
    </source>
</evidence>
<name>A0A5D2B3G1_GOSDA</name>
<organism evidence="7 8">
    <name type="scientific">Gossypium darwinii</name>
    <name type="common">Darwin's cotton</name>
    <name type="synonym">Gossypium barbadense var. darwinii</name>
    <dbReference type="NCBI Taxonomy" id="34276"/>
    <lineage>
        <taxon>Eukaryota</taxon>
        <taxon>Viridiplantae</taxon>
        <taxon>Streptophyta</taxon>
        <taxon>Embryophyta</taxon>
        <taxon>Tracheophyta</taxon>
        <taxon>Spermatophyta</taxon>
        <taxon>Magnoliopsida</taxon>
        <taxon>eudicotyledons</taxon>
        <taxon>Gunneridae</taxon>
        <taxon>Pentapetalae</taxon>
        <taxon>rosids</taxon>
        <taxon>malvids</taxon>
        <taxon>Malvales</taxon>
        <taxon>Malvaceae</taxon>
        <taxon>Malvoideae</taxon>
        <taxon>Gossypium</taxon>
    </lineage>
</organism>
<accession>A0A5D2B3G1</accession>
<sequence length="80" mass="8495">MSFLSYFGGCNYHLTSKLATGLAADENPLGVVLGGILGQVLCTTAAVLEGKRPTSQISEKIAIQIHTFPSFPYAIAMFCI</sequence>
<evidence type="ECO:0000313" key="8">
    <source>
        <dbReference type="Proteomes" id="UP000323506"/>
    </source>
</evidence>
<evidence type="ECO:0000313" key="7">
    <source>
        <dbReference type="EMBL" id="TYG50056.1"/>
    </source>
</evidence>
<evidence type="ECO:0000256" key="5">
    <source>
        <dbReference type="ARBA" id="ARBA00023136"/>
    </source>
</evidence>
<reference evidence="7 8" key="1">
    <citation type="submission" date="2019-06" db="EMBL/GenBank/DDBJ databases">
        <title>WGS assembly of Gossypium darwinii.</title>
        <authorList>
            <person name="Chen Z.J."/>
            <person name="Sreedasyam A."/>
            <person name="Ando A."/>
            <person name="Song Q."/>
            <person name="De L."/>
            <person name="Hulse-Kemp A."/>
            <person name="Ding M."/>
            <person name="Ye W."/>
            <person name="Kirkbride R."/>
            <person name="Jenkins J."/>
            <person name="Plott C."/>
            <person name="Lovell J."/>
            <person name="Lin Y.-M."/>
            <person name="Vaughn R."/>
            <person name="Liu B."/>
            <person name="Li W."/>
            <person name="Simpson S."/>
            <person name="Scheffler B."/>
            <person name="Saski C."/>
            <person name="Grover C."/>
            <person name="Hu G."/>
            <person name="Conover J."/>
            <person name="Carlson J."/>
            <person name="Shu S."/>
            <person name="Boston L."/>
            <person name="Williams M."/>
            <person name="Peterson D."/>
            <person name="Mcgee K."/>
            <person name="Jones D."/>
            <person name="Wendel J."/>
            <person name="Stelly D."/>
            <person name="Grimwood J."/>
            <person name="Schmutz J."/>
        </authorList>
    </citation>
    <scope>NUCLEOTIDE SEQUENCE [LARGE SCALE GENOMIC DNA]</scope>
    <source>
        <strain evidence="7">1808015.09</strain>
    </source>
</reference>
<comment type="subcellular location">
    <subcellularLocation>
        <location evidence="1 6">Membrane</location>
        <topology evidence="1 6">Multi-pass membrane protein</topology>
    </subcellularLocation>
</comment>
<keyword evidence="5" id="KW-0472">Membrane</keyword>
<protein>
    <recommendedName>
        <fullName evidence="6">GDT1 family protein</fullName>
    </recommendedName>
</protein>
<comment type="similarity">
    <text evidence="2 6">Belongs to the GDT1 family.</text>
</comment>
<dbReference type="AlphaFoldDB" id="A0A5D2B3G1"/>
<evidence type="ECO:0000256" key="1">
    <source>
        <dbReference type="ARBA" id="ARBA00004141"/>
    </source>
</evidence>
<dbReference type="EMBL" id="CM017710">
    <property type="protein sequence ID" value="TYG50056.1"/>
    <property type="molecule type" value="Genomic_DNA"/>
</dbReference>
<evidence type="ECO:0000256" key="6">
    <source>
        <dbReference type="RuleBase" id="RU365102"/>
    </source>
</evidence>
<keyword evidence="4" id="KW-1133">Transmembrane helix</keyword>
<dbReference type="GO" id="GO:0046873">
    <property type="term" value="F:metal ion transmembrane transporter activity"/>
    <property type="evidence" value="ECO:0007669"/>
    <property type="project" value="InterPro"/>
</dbReference>
<dbReference type="Pfam" id="PF01169">
    <property type="entry name" value="GDT1"/>
    <property type="match status" value="1"/>
</dbReference>
<gene>
    <name evidence="7" type="ORF">ES288_D10G145300v1</name>
</gene>
<proteinExistence type="inferred from homology"/>